<comment type="caution">
    <text evidence="1">The sequence shown here is derived from an EMBL/GenBank/DDBJ whole genome shotgun (WGS) entry which is preliminary data.</text>
</comment>
<feature type="non-terminal residue" evidence="1">
    <location>
        <position position="64"/>
    </location>
</feature>
<reference evidence="1 2" key="1">
    <citation type="submission" date="2023-03" db="EMBL/GenBank/DDBJ databases">
        <title>Genome insight into feeding habits of ladybird beetles.</title>
        <authorList>
            <person name="Li H.-S."/>
            <person name="Huang Y.-H."/>
            <person name="Pang H."/>
        </authorList>
    </citation>
    <scope>NUCLEOTIDE SEQUENCE [LARGE SCALE GENOMIC DNA]</scope>
    <source>
        <strain evidence="1">SYSU_2023b</strain>
        <tissue evidence="1">Whole body</tissue>
    </source>
</reference>
<dbReference type="Proteomes" id="UP001431783">
    <property type="component" value="Unassembled WGS sequence"/>
</dbReference>
<dbReference type="AlphaFoldDB" id="A0AAW1U2H3"/>
<evidence type="ECO:0000313" key="1">
    <source>
        <dbReference type="EMBL" id="KAK9874848.1"/>
    </source>
</evidence>
<evidence type="ECO:0000313" key="2">
    <source>
        <dbReference type="Proteomes" id="UP001431783"/>
    </source>
</evidence>
<accession>A0AAW1U2H3</accession>
<protein>
    <submittedName>
        <fullName evidence="1">Uncharacterized protein</fullName>
    </submittedName>
</protein>
<dbReference type="EMBL" id="JARQZJ010000032">
    <property type="protein sequence ID" value="KAK9874848.1"/>
    <property type="molecule type" value="Genomic_DNA"/>
</dbReference>
<organism evidence="1 2">
    <name type="scientific">Henosepilachna vigintioctopunctata</name>
    <dbReference type="NCBI Taxonomy" id="420089"/>
    <lineage>
        <taxon>Eukaryota</taxon>
        <taxon>Metazoa</taxon>
        <taxon>Ecdysozoa</taxon>
        <taxon>Arthropoda</taxon>
        <taxon>Hexapoda</taxon>
        <taxon>Insecta</taxon>
        <taxon>Pterygota</taxon>
        <taxon>Neoptera</taxon>
        <taxon>Endopterygota</taxon>
        <taxon>Coleoptera</taxon>
        <taxon>Polyphaga</taxon>
        <taxon>Cucujiformia</taxon>
        <taxon>Coccinelloidea</taxon>
        <taxon>Coccinellidae</taxon>
        <taxon>Epilachninae</taxon>
        <taxon>Epilachnini</taxon>
        <taxon>Henosepilachna</taxon>
    </lineage>
</organism>
<sequence length="64" mass="7460">MWIKVYYWGNYTCCSFRDNPAAFALAPYALHVILESIFPPPIHILDYNLPPQQHIQTFTQPHIG</sequence>
<proteinExistence type="predicted"/>
<keyword evidence="2" id="KW-1185">Reference proteome</keyword>
<gene>
    <name evidence="1" type="ORF">WA026_005664</name>
</gene>
<name>A0AAW1U2H3_9CUCU</name>